<dbReference type="AlphaFoldDB" id="G5A965"/>
<dbReference type="GeneID" id="20661016"/>
<dbReference type="SUPFAM" id="SSF46689">
    <property type="entry name" value="Homeodomain-like"/>
    <property type="match status" value="1"/>
</dbReference>
<dbReference type="EMBL" id="JH159161">
    <property type="protein sequence ID" value="EGZ08441.1"/>
    <property type="molecule type" value="Genomic_DNA"/>
</dbReference>
<gene>
    <name evidence="4" type="ORF">PHYSODRAFT_526543</name>
</gene>
<evidence type="ECO:0000313" key="5">
    <source>
        <dbReference type="Proteomes" id="UP000002640"/>
    </source>
</evidence>
<dbReference type="GO" id="GO:0003677">
    <property type="term" value="F:DNA binding"/>
    <property type="evidence" value="ECO:0007669"/>
    <property type="project" value="UniProtKB-KW"/>
</dbReference>
<organism evidence="4 5">
    <name type="scientific">Phytophthora sojae (strain P6497)</name>
    <name type="common">Soybean stem and root rot agent</name>
    <name type="synonym">Phytophthora megasperma f. sp. glycines</name>
    <dbReference type="NCBI Taxonomy" id="1094619"/>
    <lineage>
        <taxon>Eukaryota</taxon>
        <taxon>Sar</taxon>
        <taxon>Stramenopiles</taxon>
        <taxon>Oomycota</taxon>
        <taxon>Peronosporomycetes</taxon>
        <taxon>Peronosporales</taxon>
        <taxon>Peronosporaceae</taxon>
        <taxon>Phytophthora</taxon>
    </lineage>
</organism>
<dbReference type="SMART" id="SM00674">
    <property type="entry name" value="CENPB"/>
    <property type="match status" value="1"/>
</dbReference>
<protein>
    <recommendedName>
        <fullName evidence="3">HTH CENPB-type domain-containing protein</fullName>
    </recommendedName>
</protein>
<feature type="region of interest" description="Disordered" evidence="2">
    <location>
        <begin position="138"/>
        <end position="157"/>
    </location>
</feature>
<proteinExistence type="predicted"/>
<dbReference type="Pfam" id="PF03221">
    <property type="entry name" value="HTH_Tnp_Tc5"/>
    <property type="match status" value="1"/>
</dbReference>
<dbReference type="Gene3D" id="1.10.10.60">
    <property type="entry name" value="Homeodomain-like"/>
    <property type="match status" value="1"/>
</dbReference>
<sequence>MPPKQRKQYSDDDLARGVERVVAGGERAVVVSPELNVPYRTLLKYAARRRRGESIVAKRRGPRPALTVDGERQLLLWMRELQAAGLPVRRRELLVKANEVLRLQSGPDAAISSGWYTRFRSRHPEVSGPGEHMVVAEEREGGEEEENEENDAVQRDRGSIEDWKTRHQLEEEGLLRTPVERAVFAVQESYAASWPLRDVVDAFDLMLDSRKADLFSVMEPGELRDMWLKKQLRQMHRAAGKQ</sequence>
<evidence type="ECO:0000256" key="2">
    <source>
        <dbReference type="SAM" id="MobiDB-lite"/>
    </source>
</evidence>
<dbReference type="InParanoid" id="G5A965"/>
<dbReference type="Proteomes" id="UP000002640">
    <property type="component" value="Unassembled WGS sequence"/>
</dbReference>
<keyword evidence="1" id="KW-0238">DNA-binding</keyword>
<evidence type="ECO:0000313" key="4">
    <source>
        <dbReference type="EMBL" id="EGZ08441.1"/>
    </source>
</evidence>
<reference evidence="4 5" key="1">
    <citation type="journal article" date="2006" name="Science">
        <title>Phytophthora genome sequences uncover evolutionary origins and mechanisms of pathogenesis.</title>
        <authorList>
            <person name="Tyler B.M."/>
            <person name="Tripathy S."/>
            <person name="Zhang X."/>
            <person name="Dehal P."/>
            <person name="Jiang R.H."/>
            <person name="Aerts A."/>
            <person name="Arredondo F.D."/>
            <person name="Baxter L."/>
            <person name="Bensasson D."/>
            <person name="Beynon J.L."/>
            <person name="Chapman J."/>
            <person name="Damasceno C.M."/>
            <person name="Dorrance A.E."/>
            <person name="Dou D."/>
            <person name="Dickerman A.W."/>
            <person name="Dubchak I.L."/>
            <person name="Garbelotto M."/>
            <person name="Gijzen M."/>
            <person name="Gordon S.G."/>
            <person name="Govers F."/>
            <person name="Grunwald N.J."/>
            <person name="Huang W."/>
            <person name="Ivors K.L."/>
            <person name="Jones R.W."/>
            <person name="Kamoun S."/>
            <person name="Krampis K."/>
            <person name="Lamour K.H."/>
            <person name="Lee M.K."/>
            <person name="McDonald W.H."/>
            <person name="Medina M."/>
            <person name="Meijer H.J."/>
            <person name="Nordberg E.K."/>
            <person name="Maclean D.J."/>
            <person name="Ospina-Giraldo M.D."/>
            <person name="Morris P.F."/>
            <person name="Phuntumart V."/>
            <person name="Putnam N.H."/>
            <person name="Rash S."/>
            <person name="Rose J.K."/>
            <person name="Sakihama Y."/>
            <person name="Salamov A.A."/>
            <person name="Savidor A."/>
            <person name="Scheuring C.F."/>
            <person name="Smith B.M."/>
            <person name="Sobral B.W."/>
            <person name="Terry A."/>
            <person name="Torto-Alalibo T.A."/>
            <person name="Win J."/>
            <person name="Xu Z."/>
            <person name="Zhang H."/>
            <person name="Grigoriev I.V."/>
            <person name="Rokhsar D.S."/>
            <person name="Boore J.L."/>
        </authorList>
    </citation>
    <scope>NUCLEOTIDE SEQUENCE [LARGE SCALE GENOMIC DNA]</scope>
    <source>
        <strain evidence="4 5">P6497</strain>
    </source>
</reference>
<evidence type="ECO:0000256" key="1">
    <source>
        <dbReference type="ARBA" id="ARBA00023125"/>
    </source>
</evidence>
<dbReference type="InterPro" id="IPR009057">
    <property type="entry name" value="Homeodomain-like_sf"/>
</dbReference>
<dbReference type="SMR" id="G5A965"/>
<accession>G5A965</accession>
<keyword evidence="5" id="KW-1185">Reference proteome</keyword>
<feature type="compositionally biased region" description="Acidic residues" evidence="2">
    <location>
        <begin position="140"/>
        <end position="151"/>
    </location>
</feature>
<dbReference type="OMA" id="ESYADSW"/>
<dbReference type="PROSITE" id="PS51253">
    <property type="entry name" value="HTH_CENPB"/>
    <property type="match status" value="1"/>
</dbReference>
<dbReference type="InterPro" id="IPR006600">
    <property type="entry name" value="HTH_CenpB_DNA-bd_dom"/>
</dbReference>
<evidence type="ECO:0000259" key="3">
    <source>
        <dbReference type="PROSITE" id="PS51253"/>
    </source>
</evidence>
<dbReference type="RefSeq" id="XP_009536613.1">
    <property type="nucleotide sequence ID" value="XM_009538318.1"/>
</dbReference>
<name>G5A965_PHYSP</name>
<dbReference type="KEGG" id="psoj:PHYSODRAFT_526543"/>
<feature type="domain" description="HTH CENPB-type" evidence="3">
    <location>
        <begin position="58"/>
        <end position="129"/>
    </location>
</feature>